<dbReference type="Gene3D" id="2.30.280.10">
    <property type="entry name" value="SRA-YDG"/>
    <property type="match status" value="1"/>
</dbReference>
<comment type="caution">
    <text evidence="3">The sequence shown here is derived from an EMBL/GenBank/DDBJ whole genome shotgun (WGS) entry which is preliminary data.</text>
</comment>
<dbReference type="InterPro" id="IPR015947">
    <property type="entry name" value="PUA-like_sf"/>
</dbReference>
<evidence type="ECO:0000256" key="1">
    <source>
        <dbReference type="ARBA" id="ARBA00023242"/>
    </source>
</evidence>
<gene>
    <name evidence="3" type="ORF">Ctob_008790</name>
</gene>
<evidence type="ECO:0000313" key="4">
    <source>
        <dbReference type="Proteomes" id="UP000037460"/>
    </source>
</evidence>
<keyword evidence="4" id="KW-1185">Reference proteome</keyword>
<organism evidence="3 4">
    <name type="scientific">Chrysochromulina tobinii</name>
    <dbReference type="NCBI Taxonomy" id="1460289"/>
    <lineage>
        <taxon>Eukaryota</taxon>
        <taxon>Haptista</taxon>
        <taxon>Haptophyta</taxon>
        <taxon>Prymnesiophyceae</taxon>
        <taxon>Prymnesiales</taxon>
        <taxon>Chrysochromulinaceae</taxon>
        <taxon>Chrysochromulina</taxon>
    </lineage>
</organism>
<dbReference type="InterPro" id="IPR036987">
    <property type="entry name" value="SRA-YDG_sf"/>
</dbReference>
<dbReference type="Pfam" id="PF02182">
    <property type="entry name" value="SAD_SRA"/>
    <property type="match status" value="1"/>
</dbReference>
<sequence length="324" mass="35085">MVLRNCGAPQLRFGAIDEVPVGTMVLHRTELVVLGLHRHFLSEMTYTCEGVESLVLTAETPCEDEADRVAYRGCGQTPAQRAASRCALATSAERGRPVRLLRAVSAEAATNVLRVAGEVAGRRRREVLRYDGLYGVQRLARDELGVTPGDDDDEHDDDPSFVLVRLPGQPLLPSGAATGRGRRTKRARDEAAARRVEPLVLHAEAVGVPPGTALPPAAEELCLDPRLTVHEALKRLHSARERLLLELGPQGRYALVKRAALHQLRLRSALELLHAGTQQMEKRPAHELTAGPRAVTVTPSPASASANVLSSAARAAWPKRQCVV</sequence>
<evidence type="ECO:0000313" key="3">
    <source>
        <dbReference type="EMBL" id="KOO29141.1"/>
    </source>
</evidence>
<dbReference type="EMBL" id="JWZX01002456">
    <property type="protein sequence ID" value="KOO29141.1"/>
    <property type="molecule type" value="Genomic_DNA"/>
</dbReference>
<dbReference type="AlphaFoldDB" id="A0A0M0JRB4"/>
<dbReference type="InterPro" id="IPR003105">
    <property type="entry name" value="SRA_YDG"/>
</dbReference>
<dbReference type="Proteomes" id="UP000037460">
    <property type="component" value="Unassembled WGS sequence"/>
</dbReference>
<name>A0A0M0JRB4_9EUKA</name>
<reference evidence="4" key="1">
    <citation type="journal article" date="2015" name="PLoS Genet.">
        <title>Genome Sequence and Transcriptome Analyses of Chrysochromulina tobin: Metabolic Tools for Enhanced Algal Fitness in the Prominent Order Prymnesiales (Haptophyceae).</title>
        <authorList>
            <person name="Hovde B.T."/>
            <person name="Deodato C.R."/>
            <person name="Hunsperger H.M."/>
            <person name="Ryken S.A."/>
            <person name="Yost W."/>
            <person name="Jha R.K."/>
            <person name="Patterson J."/>
            <person name="Monnat R.J. Jr."/>
            <person name="Barlow S.B."/>
            <person name="Starkenburg S.R."/>
            <person name="Cattolico R.A."/>
        </authorList>
    </citation>
    <scope>NUCLEOTIDE SEQUENCE</scope>
    <source>
        <strain evidence="4">CCMP291</strain>
    </source>
</reference>
<protein>
    <recommendedName>
        <fullName evidence="2">YDG domain-containing protein</fullName>
    </recommendedName>
</protein>
<feature type="domain" description="YDG" evidence="2">
    <location>
        <begin position="9"/>
        <end position="169"/>
    </location>
</feature>
<keyword evidence="1" id="KW-0539">Nucleus</keyword>
<evidence type="ECO:0000259" key="2">
    <source>
        <dbReference type="SMART" id="SM00466"/>
    </source>
</evidence>
<proteinExistence type="predicted"/>
<dbReference type="SUPFAM" id="SSF88697">
    <property type="entry name" value="PUA domain-like"/>
    <property type="match status" value="1"/>
</dbReference>
<accession>A0A0M0JRB4</accession>
<dbReference type="OrthoDB" id="10670200at2759"/>
<dbReference type="SMART" id="SM00466">
    <property type="entry name" value="SRA"/>
    <property type="match status" value="1"/>
</dbReference>